<comment type="catalytic activity">
    <reaction evidence="9">
        <text>a 1-acyl-sn-glycero-3-phosphocholine + H2O = sn-glycerol 3-phosphocholine + a fatty acid + H(+)</text>
        <dbReference type="Rhea" id="RHEA:15177"/>
        <dbReference type="ChEBI" id="CHEBI:15377"/>
        <dbReference type="ChEBI" id="CHEBI:15378"/>
        <dbReference type="ChEBI" id="CHEBI:16870"/>
        <dbReference type="ChEBI" id="CHEBI:28868"/>
        <dbReference type="ChEBI" id="CHEBI:58168"/>
        <dbReference type="EC" id="3.1.1.5"/>
    </reaction>
</comment>
<dbReference type="Gene3D" id="3.40.1090.10">
    <property type="entry name" value="Cytosolic phospholipase A2 catalytic domain"/>
    <property type="match status" value="1"/>
</dbReference>
<dbReference type="PANTHER" id="PTHR10728">
    <property type="entry name" value="CYTOSOLIC PHOSPHOLIPASE A2"/>
    <property type="match status" value="1"/>
</dbReference>
<evidence type="ECO:0000256" key="4">
    <source>
        <dbReference type="ARBA" id="ARBA00022801"/>
    </source>
</evidence>
<protein>
    <recommendedName>
        <fullName evidence="2 9">Lysophospholipase</fullName>
        <ecNumber evidence="2 9">3.1.1.5</ecNumber>
    </recommendedName>
</protein>
<accession>A0A9P6NGB0</accession>
<keyword evidence="4 8" id="KW-0378">Hydrolase</keyword>
<organism evidence="11 12">
    <name type="scientific">Cronartium quercuum f. sp. fusiforme G11</name>
    <dbReference type="NCBI Taxonomy" id="708437"/>
    <lineage>
        <taxon>Eukaryota</taxon>
        <taxon>Fungi</taxon>
        <taxon>Dikarya</taxon>
        <taxon>Basidiomycota</taxon>
        <taxon>Pucciniomycotina</taxon>
        <taxon>Pucciniomycetes</taxon>
        <taxon>Pucciniales</taxon>
        <taxon>Coleosporiaceae</taxon>
        <taxon>Cronartium</taxon>
    </lineage>
</organism>
<keyword evidence="12" id="KW-1185">Reference proteome</keyword>
<keyword evidence="3 9" id="KW-0732">Signal</keyword>
<dbReference type="GO" id="GO:0004623">
    <property type="term" value="F:phospholipase A2 activity"/>
    <property type="evidence" value="ECO:0007669"/>
    <property type="project" value="TreeGrafter"/>
</dbReference>
<name>A0A9P6NGB0_9BASI</name>
<evidence type="ECO:0000313" key="11">
    <source>
        <dbReference type="EMBL" id="KAG0143086.1"/>
    </source>
</evidence>
<dbReference type="PANTHER" id="PTHR10728:SF33">
    <property type="entry name" value="LYSOPHOSPHOLIPASE 1-RELATED"/>
    <property type="match status" value="1"/>
</dbReference>
<gene>
    <name evidence="11" type="ORF">CROQUDRAFT_679888</name>
</gene>
<keyword evidence="7" id="KW-0325">Glycoprotein</keyword>
<evidence type="ECO:0000256" key="3">
    <source>
        <dbReference type="ARBA" id="ARBA00022729"/>
    </source>
</evidence>
<dbReference type="Pfam" id="PF01735">
    <property type="entry name" value="PLA2_B"/>
    <property type="match status" value="3"/>
</dbReference>
<feature type="domain" description="PLA2c" evidence="10">
    <location>
        <begin position="43"/>
        <end position="601"/>
    </location>
</feature>
<dbReference type="OrthoDB" id="4084751at2759"/>
<dbReference type="PROSITE" id="PS51210">
    <property type="entry name" value="PLA2C"/>
    <property type="match status" value="1"/>
</dbReference>
<evidence type="ECO:0000256" key="9">
    <source>
        <dbReference type="RuleBase" id="RU362103"/>
    </source>
</evidence>
<feature type="chain" id="PRO_5040541954" description="Lysophospholipase" evidence="9">
    <location>
        <begin position="23"/>
        <end position="601"/>
    </location>
</feature>
<dbReference type="InterPro" id="IPR016035">
    <property type="entry name" value="Acyl_Trfase/lysoPLipase"/>
</dbReference>
<feature type="signal peptide" evidence="9">
    <location>
        <begin position="1"/>
        <end position="22"/>
    </location>
</feature>
<dbReference type="EMBL" id="MU167329">
    <property type="protein sequence ID" value="KAG0143086.1"/>
    <property type="molecule type" value="Genomic_DNA"/>
</dbReference>
<evidence type="ECO:0000259" key="10">
    <source>
        <dbReference type="PROSITE" id="PS51210"/>
    </source>
</evidence>
<evidence type="ECO:0000256" key="5">
    <source>
        <dbReference type="ARBA" id="ARBA00022963"/>
    </source>
</evidence>
<evidence type="ECO:0000313" key="12">
    <source>
        <dbReference type="Proteomes" id="UP000886653"/>
    </source>
</evidence>
<evidence type="ECO:0000256" key="7">
    <source>
        <dbReference type="ARBA" id="ARBA00023180"/>
    </source>
</evidence>
<evidence type="ECO:0000256" key="2">
    <source>
        <dbReference type="ARBA" id="ARBA00013274"/>
    </source>
</evidence>
<keyword evidence="6 8" id="KW-0443">Lipid metabolism</keyword>
<keyword evidence="5 8" id="KW-0442">Lipid degradation</keyword>
<proteinExistence type="inferred from homology"/>
<evidence type="ECO:0000256" key="6">
    <source>
        <dbReference type="ARBA" id="ARBA00023098"/>
    </source>
</evidence>
<dbReference type="SUPFAM" id="SSF52151">
    <property type="entry name" value="FabD/lysophospholipase-like"/>
    <property type="match status" value="1"/>
</dbReference>
<evidence type="ECO:0000256" key="8">
    <source>
        <dbReference type="PROSITE-ProRule" id="PRU00555"/>
    </source>
</evidence>
<dbReference type="AlphaFoldDB" id="A0A9P6NGB0"/>
<evidence type="ECO:0000256" key="1">
    <source>
        <dbReference type="ARBA" id="ARBA00008780"/>
    </source>
</evidence>
<dbReference type="EC" id="3.1.1.5" evidence="2 9"/>
<dbReference type="SMART" id="SM00022">
    <property type="entry name" value="PLAc"/>
    <property type="match status" value="1"/>
</dbReference>
<dbReference type="GO" id="GO:0004622">
    <property type="term" value="F:phosphatidylcholine lysophospholipase activity"/>
    <property type="evidence" value="ECO:0007669"/>
    <property type="project" value="UniProtKB-EC"/>
</dbReference>
<comment type="similarity">
    <text evidence="1 9">Belongs to the lysophospholipase family.</text>
</comment>
<dbReference type="GO" id="GO:0005829">
    <property type="term" value="C:cytosol"/>
    <property type="evidence" value="ECO:0007669"/>
    <property type="project" value="TreeGrafter"/>
</dbReference>
<reference evidence="11" key="1">
    <citation type="submission" date="2013-11" db="EMBL/GenBank/DDBJ databases">
        <title>Genome sequence of the fusiform rust pathogen reveals effectors for host alternation and coevolution with pine.</title>
        <authorList>
            <consortium name="DOE Joint Genome Institute"/>
            <person name="Smith K."/>
            <person name="Pendleton A."/>
            <person name="Kubisiak T."/>
            <person name="Anderson C."/>
            <person name="Salamov A."/>
            <person name="Aerts A."/>
            <person name="Riley R."/>
            <person name="Clum A."/>
            <person name="Lindquist E."/>
            <person name="Ence D."/>
            <person name="Campbell M."/>
            <person name="Kronenberg Z."/>
            <person name="Feau N."/>
            <person name="Dhillon B."/>
            <person name="Hamelin R."/>
            <person name="Burleigh J."/>
            <person name="Smith J."/>
            <person name="Yandell M."/>
            <person name="Nelson C."/>
            <person name="Grigoriev I."/>
            <person name="Davis J."/>
        </authorList>
    </citation>
    <scope>NUCLEOTIDE SEQUENCE</scope>
    <source>
        <strain evidence="11">G11</strain>
    </source>
</reference>
<dbReference type="Proteomes" id="UP000886653">
    <property type="component" value="Unassembled WGS sequence"/>
</dbReference>
<dbReference type="InterPro" id="IPR002642">
    <property type="entry name" value="LysoPLipase_cat_dom"/>
</dbReference>
<comment type="caution">
    <text evidence="11">The sequence shown here is derived from an EMBL/GenBank/DDBJ whole genome shotgun (WGS) entry which is preliminary data.</text>
</comment>
<dbReference type="GO" id="GO:0046475">
    <property type="term" value="P:glycerophospholipid catabolic process"/>
    <property type="evidence" value="ECO:0007669"/>
    <property type="project" value="TreeGrafter"/>
</dbReference>
<sequence>MRQIHQWIFLYLINFDIIYSQAQLPEKAIRNSPTGSYAPQKVLCPKGLHVRQASIQGPLANHEQDFIKSKAAKSIPIWREYLSRVNLEDFSINDFFRNADLEGGKAGHTLPNVGLAFSGGGVRATLVGASVMNALDSRNKEALIARTGGVLQLANYACGLSGGSWLIGSWAISNYPTLPELNQTVWHLTDNNEPLDIANIAQYPRLIKVAKEKQKAGFPASLVDAWSALISSHFINDEEHGKAVLFSSIRNVSHYRDHTGPFPIVVATSRYRGVGDINIGCPLYEFTPEEFGLWHPSLNAFIPIDYLGTSMQGGAPSHDDYCVKGYDNAGFILGTSSNIFSQSANQAPPGPVMKFLSGIFRLVVSGIYDEALFFFLGLGVGFGPGSGYPDRDSDKLFLADGGFGEEDIPLWPLIVPSRKLDVVFAVDARSDGHQAGQITGTGYSNGTSIYNTYLKSQLPEYSAYPFPKIPDPSLEFTQKGLHRRPSFFGCNETTSPLIIYFPNYFAASPTDVSTVSATYTGKEVDGFFANGFAIATQATGSSLSDGFSVTPEIEGVMNRAGPITETDWASCLACALIDRQLIRNHQPRTVQCETCFQKFCA</sequence>